<name>A0A2X0QU99_9PROT</name>
<accession>A0A2X0QU99</accession>
<sequence length="54" mass="6176">MATFYKWQAKLGGMDASLIARMKELEAKNACLKKMYIEIQIKNDLLLEVLGKKS</sequence>
<dbReference type="EMBL" id="LS423452">
    <property type="protein sequence ID" value="SPS05370.1"/>
    <property type="molecule type" value="Genomic_DNA"/>
</dbReference>
<gene>
    <name evidence="1" type="ORF">NITFAB_0960</name>
</gene>
<reference evidence="1" key="1">
    <citation type="submission" date="2018-05" db="EMBL/GenBank/DDBJ databases">
        <authorList>
            <person name="Lanie J.A."/>
            <person name="Ng W.-L."/>
            <person name="Kazmierczak K.M."/>
            <person name="Andrzejewski T.M."/>
            <person name="Davidsen T.M."/>
            <person name="Wayne K.J."/>
            <person name="Tettelin H."/>
            <person name="Glass J.I."/>
            <person name="Rusch D."/>
            <person name="Podicherti R."/>
            <person name="Tsui H.-C.T."/>
            <person name="Winkler M.E."/>
        </authorList>
    </citation>
    <scope>NUCLEOTIDE SEQUENCE</scope>
    <source>
        <strain evidence="1">KNB</strain>
    </source>
</reference>
<proteinExistence type="predicted"/>
<dbReference type="Pfam" id="PF01527">
    <property type="entry name" value="HTH_Tnp_1"/>
    <property type="match status" value="1"/>
</dbReference>
<protein>
    <submittedName>
        <fullName evidence="1">Insertion element ISR1 uncharacterized 10 kDa protein A3</fullName>
    </submittedName>
</protein>
<evidence type="ECO:0000313" key="1">
    <source>
        <dbReference type="EMBL" id="SPS05370.1"/>
    </source>
</evidence>
<dbReference type="InterPro" id="IPR002514">
    <property type="entry name" value="Transposase_8"/>
</dbReference>
<dbReference type="AlphaFoldDB" id="A0A2X0QU99"/>
<organism evidence="1">
    <name type="scientific">Candidatus Nitrotoga fabula</name>
    <dbReference type="NCBI Taxonomy" id="2182327"/>
    <lineage>
        <taxon>Bacteria</taxon>
        <taxon>Pseudomonadati</taxon>
        <taxon>Pseudomonadota</taxon>
        <taxon>Betaproteobacteria</taxon>
        <taxon>Nitrosomonadales</taxon>
        <taxon>Gallionellaceae</taxon>
        <taxon>Candidatus Nitrotoga</taxon>
    </lineage>
</organism>